<evidence type="ECO:0000256" key="1">
    <source>
        <dbReference type="SAM" id="MobiDB-lite"/>
    </source>
</evidence>
<comment type="caution">
    <text evidence="2">The sequence shown here is derived from an EMBL/GenBank/DDBJ whole genome shotgun (WGS) entry which is preliminary data.</text>
</comment>
<evidence type="ECO:0000313" key="3">
    <source>
        <dbReference type="Proteomes" id="UP001331515"/>
    </source>
</evidence>
<gene>
    <name evidence="2" type="ORF">CgunFtcFv8_000717</name>
</gene>
<name>A0AAN8HPD9_CHAGU</name>
<dbReference type="EMBL" id="JAURVH010001521">
    <property type="protein sequence ID" value="KAK5923779.1"/>
    <property type="molecule type" value="Genomic_DNA"/>
</dbReference>
<dbReference type="Proteomes" id="UP001331515">
    <property type="component" value="Unassembled WGS sequence"/>
</dbReference>
<protein>
    <submittedName>
        <fullName evidence="2">Uncharacterized protein</fullName>
    </submittedName>
</protein>
<sequence length="107" mass="12066">MLTKRQTHRFLNQDTKLQTEPRDLAQKQSVGHESGIRPPCNSVETEKEEMKCKAVGPLKRVTARGSKSGWTEKTGRRRGQDGGEDRTEERTGRRSWHGPAEPEGVVV</sequence>
<accession>A0AAN8HPD9</accession>
<proteinExistence type="predicted"/>
<evidence type="ECO:0000313" key="2">
    <source>
        <dbReference type="EMBL" id="KAK5923779.1"/>
    </source>
</evidence>
<feature type="region of interest" description="Disordered" evidence="1">
    <location>
        <begin position="1"/>
        <end position="107"/>
    </location>
</feature>
<keyword evidence="3" id="KW-1185">Reference proteome</keyword>
<reference evidence="2 3" key="1">
    <citation type="journal article" date="2023" name="Mol. Biol. Evol.">
        <title>Genomics of Secondarily Temperate Adaptation in the Only Non-Antarctic Icefish.</title>
        <authorList>
            <person name="Rivera-Colon A.G."/>
            <person name="Rayamajhi N."/>
            <person name="Minhas B.F."/>
            <person name="Madrigal G."/>
            <person name="Bilyk K.T."/>
            <person name="Yoon V."/>
            <person name="Hune M."/>
            <person name="Gregory S."/>
            <person name="Cheng C.H.C."/>
            <person name="Catchen J.M."/>
        </authorList>
    </citation>
    <scope>NUCLEOTIDE SEQUENCE [LARGE SCALE GENOMIC DNA]</scope>
    <source>
        <tissue evidence="2">White muscle</tissue>
    </source>
</reference>
<organism evidence="2 3">
    <name type="scientific">Champsocephalus gunnari</name>
    <name type="common">Mackerel icefish</name>
    <dbReference type="NCBI Taxonomy" id="52237"/>
    <lineage>
        <taxon>Eukaryota</taxon>
        <taxon>Metazoa</taxon>
        <taxon>Chordata</taxon>
        <taxon>Craniata</taxon>
        <taxon>Vertebrata</taxon>
        <taxon>Euteleostomi</taxon>
        <taxon>Actinopterygii</taxon>
        <taxon>Neopterygii</taxon>
        <taxon>Teleostei</taxon>
        <taxon>Neoteleostei</taxon>
        <taxon>Acanthomorphata</taxon>
        <taxon>Eupercaria</taxon>
        <taxon>Perciformes</taxon>
        <taxon>Notothenioidei</taxon>
        <taxon>Channichthyidae</taxon>
        <taxon>Champsocephalus</taxon>
    </lineage>
</organism>
<dbReference type="AlphaFoldDB" id="A0AAN8HPD9"/>
<feature type="compositionally biased region" description="Basic and acidic residues" evidence="1">
    <location>
        <begin position="78"/>
        <end position="92"/>
    </location>
</feature>